<evidence type="ECO:0000256" key="2">
    <source>
        <dbReference type="ARBA" id="ARBA00022840"/>
    </source>
</evidence>
<accession>A0AA86JT81</accession>
<dbReference type="EMBL" id="CAKJVE010000004">
    <property type="protein sequence ID" value="CAG9708281.1"/>
    <property type="molecule type" value="Genomic_DNA"/>
</dbReference>
<comment type="caution">
    <text evidence="5">The sequence shown here is derived from an EMBL/GenBank/DDBJ whole genome shotgun (WGS) entry which is preliminary data.</text>
</comment>
<dbReference type="InterPro" id="IPR000719">
    <property type="entry name" value="Prot_kinase_dom"/>
</dbReference>
<dbReference type="AlphaFoldDB" id="A0AA86JT81"/>
<feature type="binding site" evidence="3">
    <location>
        <position position="46"/>
    </location>
    <ligand>
        <name>ATP</name>
        <dbReference type="ChEBI" id="CHEBI:30616"/>
    </ligand>
</feature>
<keyword evidence="2 3" id="KW-0067">ATP-binding</keyword>
<keyword evidence="5" id="KW-0418">Kinase</keyword>
<feature type="domain" description="Protein kinase" evidence="4">
    <location>
        <begin position="15"/>
        <end position="285"/>
    </location>
</feature>
<name>A0AA86JT81_9CLOT</name>
<dbReference type="SUPFAM" id="SSF56112">
    <property type="entry name" value="Protein kinase-like (PK-like)"/>
    <property type="match status" value="1"/>
</dbReference>
<dbReference type="InterPro" id="IPR017441">
    <property type="entry name" value="Protein_kinase_ATP_BS"/>
</dbReference>
<proteinExistence type="predicted"/>
<dbReference type="Proteomes" id="UP000789738">
    <property type="component" value="Unassembled WGS sequence"/>
</dbReference>
<dbReference type="PANTHER" id="PTHR44167:SF24">
    <property type="entry name" value="SERINE_THREONINE-PROTEIN KINASE CHK2"/>
    <property type="match status" value="1"/>
</dbReference>
<protein>
    <submittedName>
        <fullName evidence="5">Non-specific serine/threonine protein kinase</fullName>
        <ecNumber evidence="5">2.7.11.1</ecNumber>
    </submittedName>
</protein>
<organism evidence="5 6">
    <name type="scientific">Clostridium neonatale</name>
    <dbReference type="NCBI Taxonomy" id="137838"/>
    <lineage>
        <taxon>Bacteria</taxon>
        <taxon>Bacillati</taxon>
        <taxon>Bacillota</taxon>
        <taxon>Clostridia</taxon>
        <taxon>Eubacteriales</taxon>
        <taxon>Clostridiaceae</taxon>
        <taxon>Clostridium</taxon>
    </lineage>
</organism>
<reference evidence="5" key="1">
    <citation type="submission" date="2021-10" db="EMBL/GenBank/DDBJ databases">
        <authorList>
            <person name="Mesa V."/>
        </authorList>
    </citation>
    <scope>NUCLEOTIDE SEQUENCE</scope>
    <source>
        <strain evidence="5">CC3_PB</strain>
    </source>
</reference>
<dbReference type="InterPro" id="IPR008271">
    <property type="entry name" value="Ser/Thr_kinase_AS"/>
</dbReference>
<dbReference type="GO" id="GO:0004674">
    <property type="term" value="F:protein serine/threonine kinase activity"/>
    <property type="evidence" value="ECO:0007669"/>
    <property type="project" value="UniProtKB-KW"/>
</dbReference>
<gene>
    <name evidence="5" type="ORF">CNEO_43491</name>
</gene>
<dbReference type="EC" id="2.7.11.1" evidence="5"/>
<dbReference type="SMART" id="SM00220">
    <property type="entry name" value="S_TKc"/>
    <property type="match status" value="1"/>
</dbReference>
<dbReference type="Gene3D" id="3.30.200.20">
    <property type="entry name" value="Phosphorylase Kinase, domain 1"/>
    <property type="match status" value="1"/>
</dbReference>
<evidence type="ECO:0000256" key="3">
    <source>
        <dbReference type="PROSITE-ProRule" id="PRU10141"/>
    </source>
</evidence>
<dbReference type="GO" id="GO:0005737">
    <property type="term" value="C:cytoplasm"/>
    <property type="evidence" value="ECO:0007669"/>
    <property type="project" value="TreeGrafter"/>
</dbReference>
<evidence type="ECO:0000313" key="6">
    <source>
        <dbReference type="Proteomes" id="UP000789738"/>
    </source>
</evidence>
<evidence type="ECO:0000259" key="4">
    <source>
        <dbReference type="PROSITE" id="PS50011"/>
    </source>
</evidence>
<dbReference type="RefSeq" id="WP_342350500.1">
    <property type="nucleotide sequence ID" value="NZ_CAKJVE010000004.1"/>
</dbReference>
<dbReference type="PROSITE" id="PS50011">
    <property type="entry name" value="PROTEIN_KINASE_DOM"/>
    <property type="match status" value="1"/>
</dbReference>
<dbReference type="PANTHER" id="PTHR44167">
    <property type="entry name" value="OVARIAN-SPECIFIC SERINE/THREONINE-PROTEIN KINASE LOK-RELATED"/>
    <property type="match status" value="1"/>
</dbReference>
<evidence type="ECO:0000256" key="1">
    <source>
        <dbReference type="ARBA" id="ARBA00022741"/>
    </source>
</evidence>
<dbReference type="PROSITE" id="PS00107">
    <property type="entry name" value="PROTEIN_KINASE_ATP"/>
    <property type="match status" value="1"/>
</dbReference>
<dbReference type="Pfam" id="PF00069">
    <property type="entry name" value="Pkinase"/>
    <property type="match status" value="1"/>
</dbReference>
<evidence type="ECO:0000313" key="5">
    <source>
        <dbReference type="EMBL" id="CAG9708281.1"/>
    </source>
</evidence>
<dbReference type="PROSITE" id="PS00108">
    <property type="entry name" value="PROTEIN_KINASE_ST"/>
    <property type="match status" value="1"/>
</dbReference>
<dbReference type="InterPro" id="IPR011009">
    <property type="entry name" value="Kinase-like_dom_sf"/>
</dbReference>
<keyword evidence="5" id="KW-0723">Serine/threonine-protein kinase</keyword>
<sequence length="302" mass="35650">MNGNNTVYQGKHHKFKKGKYIGKGGNGIVYDAEILCIKSDEKYVIKILNIGKWHKDGQAKSERYERFKREIKTTVELQDDVAGIMRIIDFYCPDEIPNDKDVWYVMYKAEKFNEFFQNNNYTLIEKMNWILRLGVIIQALHLRDYSHRDIKTDNLLFYNGELMLSDFGLIFNIVEKRITQQGERVGPYYIGPPELECEDINISDFRPADIYLFAKVIWEILKEDYIGFRGQYKRDNKQFYLNPKEFGDVTLEPMHELLENATEFDVDKRIDINKCIELIKNQIEIISSPKSPNNINLIIIDF</sequence>
<keyword evidence="1 3" id="KW-0547">Nucleotide-binding</keyword>
<dbReference type="Gene3D" id="1.10.510.10">
    <property type="entry name" value="Transferase(Phosphotransferase) domain 1"/>
    <property type="match status" value="1"/>
</dbReference>
<dbReference type="GO" id="GO:0005524">
    <property type="term" value="F:ATP binding"/>
    <property type="evidence" value="ECO:0007669"/>
    <property type="project" value="UniProtKB-UniRule"/>
</dbReference>
<keyword evidence="5" id="KW-0808">Transferase</keyword>